<proteinExistence type="predicted"/>
<sequence length="138" mass="15984">MYMYQWDNNERIAGRLFDIADKAGNDSGLKDGAERAAIGRLYYACYNMANDIVLNHFIYRENIPQFNGGSHERTINALSSCPTHGYSEEEIAKIIDELIDLKGYRHHADYIKRSPISEDEIKIAKELYESLRLKLFNF</sequence>
<protein>
    <recommendedName>
        <fullName evidence="3">HEPN domain protein</fullName>
    </recommendedName>
</protein>
<evidence type="ECO:0008006" key="3">
    <source>
        <dbReference type="Google" id="ProtNLM"/>
    </source>
</evidence>
<dbReference type="Proteomes" id="UP000019050">
    <property type="component" value="Unassembled WGS sequence"/>
</dbReference>
<dbReference type="HOGENOM" id="CLU_1850748_0_0_9"/>
<keyword evidence="2" id="KW-1185">Reference proteome</keyword>
<dbReference type="EMBL" id="ACIN03000013">
    <property type="protein sequence ID" value="ESK65346.1"/>
    <property type="molecule type" value="Genomic_DNA"/>
</dbReference>
<gene>
    <name evidence="1" type="ORF">GCWU000182_001507</name>
</gene>
<organism evidence="1 2">
    <name type="scientific">Abiotrophia defectiva ATCC 49176</name>
    <dbReference type="NCBI Taxonomy" id="592010"/>
    <lineage>
        <taxon>Bacteria</taxon>
        <taxon>Bacillati</taxon>
        <taxon>Bacillota</taxon>
        <taxon>Bacilli</taxon>
        <taxon>Lactobacillales</taxon>
        <taxon>Aerococcaceae</taxon>
        <taxon>Abiotrophia</taxon>
    </lineage>
</organism>
<dbReference type="AlphaFoldDB" id="W1Q2P6"/>
<reference evidence="1" key="1">
    <citation type="submission" date="2013-06" db="EMBL/GenBank/DDBJ databases">
        <authorList>
            <person name="Weinstock G."/>
            <person name="Sodergren E."/>
            <person name="Clifton S."/>
            <person name="Fulton L."/>
            <person name="Fulton B."/>
            <person name="Courtney L."/>
            <person name="Fronick C."/>
            <person name="Harrison M."/>
            <person name="Strong C."/>
            <person name="Farmer C."/>
            <person name="Delahaunty K."/>
            <person name="Markovic C."/>
            <person name="Hall O."/>
            <person name="Minx P."/>
            <person name="Tomlinson C."/>
            <person name="Mitreva M."/>
            <person name="Nelson J."/>
            <person name="Hou S."/>
            <person name="Wollam A."/>
            <person name="Pepin K.H."/>
            <person name="Johnson M."/>
            <person name="Bhonagiri V."/>
            <person name="Nash W.E."/>
            <person name="Warren W."/>
            <person name="Chinwalla A."/>
            <person name="Mardis E.R."/>
            <person name="Wilson R.K."/>
        </authorList>
    </citation>
    <scope>NUCLEOTIDE SEQUENCE [LARGE SCALE GENOMIC DNA]</scope>
    <source>
        <strain evidence="1">ATCC 49176</strain>
    </source>
</reference>
<dbReference type="STRING" id="592010.GCWU000182_001507"/>
<evidence type="ECO:0000313" key="1">
    <source>
        <dbReference type="EMBL" id="ESK65346.1"/>
    </source>
</evidence>
<accession>W1Q2P6</accession>
<comment type="caution">
    <text evidence="1">The sequence shown here is derived from an EMBL/GenBank/DDBJ whole genome shotgun (WGS) entry which is preliminary data.</text>
</comment>
<dbReference type="Gene3D" id="1.20.120.330">
    <property type="entry name" value="Nucleotidyltransferases domain 2"/>
    <property type="match status" value="1"/>
</dbReference>
<evidence type="ECO:0000313" key="2">
    <source>
        <dbReference type="Proteomes" id="UP000019050"/>
    </source>
</evidence>
<name>W1Q2P6_ABIDE</name>